<evidence type="ECO:0000313" key="5">
    <source>
        <dbReference type="Proteomes" id="UP001634394"/>
    </source>
</evidence>
<comment type="similarity">
    <text evidence="1 2">Belongs to the NPR3 family.</text>
</comment>
<sequence length="594" mass="67526">MIMSSPADCVSIIFVTSGTRGDRLLFRYPIEFGKSVKTLSKSTKKNPYAVKVAEDLQASKNKVASCILKRGRLTGITDRTIASLLGVKSNLCCQKFDIKIDDVRFLGFPMLLDDIPDKHTATGKTAHKILTFNVAFVVQANASSSVVDCFHNLAKQLSVALKHEEKRCQYLSSQAKIMTTLHDDEAALPEDSLELLYSSILKRSEFAKNLKVIYESLKCGVLHIYLNDWVEVNFILPHKIHYILVGEKACAIEPEAIQNCLDSVRPYHGMLLLEEESTLLETLPIDCNPALVRLIQVSKPVRNLQTLALEADLSLSQVFRLVCHLVYWGKATIIFPLCETNTYVLSPMANTLVSSPLVRDFEKHFEGTFLPTIMSEFSFPTQMQDTRNILNDQQQQDRKVQMVVWMLQHHLLMQLHTYIFFVAPVSRRRLKSPEEMLRKLPAIDDKRDNSDENLNRFHRSHSLSDIASVNSDESIGPVVNSSSMMSKSPSTEFTVDMSLFSEEVRAFLVQDSGLSHLSIEEQEAIMNVPAAKNLEDIKLFAKLLPYFNGKHHIEEIMYYENMRRSQLLILLDKFRDVLIMCSFQDPANTFYARC</sequence>
<gene>
    <name evidence="4" type="ORF">ACJMK2_034637</name>
</gene>
<protein>
    <recommendedName>
        <fullName evidence="2">GATOR complex protein NPRL3</fullName>
    </recommendedName>
    <alternativeName>
        <fullName evidence="2">Nitrogen permease regulator 3-like protein</fullName>
    </alternativeName>
</protein>
<dbReference type="GO" id="GO:1990130">
    <property type="term" value="C:GATOR1 complex"/>
    <property type="evidence" value="ECO:0007669"/>
    <property type="project" value="UniProtKB-UniRule"/>
</dbReference>
<feature type="domain" description="GATOR1 complex protein NPRL3 C-terminal HTH" evidence="3">
    <location>
        <begin position="520"/>
        <end position="579"/>
    </location>
</feature>
<comment type="caution">
    <text evidence="4">The sequence shown here is derived from an EMBL/GenBank/DDBJ whole genome shotgun (WGS) entry which is preliminary data.</text>
</comment>
<comment type="function">
    <text evidence="2">As a component of the GATOR1 complex functions as an inhibitor of the amino acid-sensing branch of the TORC1 pathway.</text>
</comment>
<keyword evidence="5" id="KW-1185">Reference proteome</keyword>
<evidence type="ECO:0000256" key="2">
    <source>
        <dbReference type="RuleBase" id="RU368069"/>
    </source>
</evidence>
<dbReference type="GO" id="GO:0034198">
    <property type="term" value="P:cellular response to amino acid starvation"/>
    <property type="evidence" value="ECO:0007669"/>
    <property type="project" value="UniProtKB-UniRule"/>
</dbReference>
<dbReference type="Pfam" id="PF24064">
    <property type="entry name" value="HTH_NPRL3"/>
    <property type="match status" value="1"/>
</dbReference>
<dbReference type="PANTHER" id="PTHR13153">
    <property type="entry name" value="CGTHBA PROTEIN -14 GENE PROTEIN"/>
    <property type="match status" value="1"/>
</dbReference>
<evidence type="ECO:0000313" key="4">
    <source>
        <dbReference type="EMBL" id="KAL3876852.1"/>
    </source>
</evidence>
<keyword evidence="2" id="KW-0732">Signal</keyword>
<dbReference type="Pfam" id="PF03666">
    <property type="entry name" value="NPR3"/>
    <property type="match status" value="1"/>
</dbReference>
<dbReference type="InterPro" id="IPR005365">
    <property type="entry name" value="Npr3"/>
</dbReference>
<dbReference type="GO" id="GO:0005764">
    <property type="term" value="C:lysosome"/>
    <property type="evidence" value="ECO:0007669"/>
    <property type="project" value="UniProtKB-SubCell"/>
</dbReference>
<reference evidence="4 5" key="1">
    <citation type="submission" date="2024-11" db="EMBL/GenBank/DDBJ databases">
        <title>Chromosome-level genome assembly of the freshwater bivalve Anodonta woodiana.</title>
        <authorList>
            <person name="Chen X."/>
        </authorList>
    </citation>
    <scope>NUCLEOTIDE SEQUENCE [LARGE SCALE GENOMIC DNA]</scope>
    <source>
        <strain evidence="4">MN2024</strain>
        <tissue evidence="4">Gills</tissue>
    </source>
</reference>
<proteinExistence type="inferred from homology"/>
<keyword evidence="2" id="KW-0458">Lysosome</keyword>
<accession>A0ABD3WSS7</accession>
<dbReference type="EMBL" id="JBJQND010000005">
    <property type="protein sequence ID" value="KAL3876852.1"/>
    <property type="molecule type" value="Genomic_DNA"/>
</dbReference>
<evidence type="ECO:0000259" key="3">
    <source>
        <dbReference type="Pfam" id="PF24064"/>
    </source>
</evidence>
<evidence type="ECO:0000256" key="1">
    <source>
        <dbReference type="ARBA" id="ARBA00010546"/>
    </source>
</evidence>
<name>A0ABD3WSS7_SINWO</name>
<comment type="subcellular location">
    <subcellularLocation>
        <location evidence="2">Lysosome</location>
    </subcellularLocation>
</comment>
<organism evidence="4 5">
    <name type="scientific">Sinanodonta woodiana</name>
    <name type="common">Chinese pond mussel</name>
    <name type="synonym">Anodonta woodiana</name>
    <dbReference type="NCBI Taxonomy" id="1069815"/>
    <lineage>
        <taxon>Eukaryota</taxon>
        <taxon>Metazoa</taxon>
        <taxon>Spiralia</taxon>
        <taxon>Lophotrochozoa</taxon>
        <taxon>Mollusca</taxon>
        <taxon>Bivalvia</taxon>
        <taxon>Autobranchia</taxon>
        <taxon>Heteroconchia</taxon>
        <taxon>Palaeoheterodonta</taxon>
        <taxon>Unionida</taxon>
        <taxon>Unionoidea</taxon>
        <taxon>Unionidae</taxon>
        <taxon>Unioninae</taxon>
        <taxon>Sinanodonta</taxon>
    </lineage>
</organism>
<dbReference type="PANTHER" id="PTHR13153:SF5">
    <property type="entry name" value="GATOR COMPLEX PROTEIN NPRL3"/>
    <property type="match status" value="1"/>
</dbReference>
<dbReference type="Proteomes" id="UP001634394">
    <property type="component" value="Unassembled WGS sequence"/>
</dbReference>
<dbReference type="InterPro" id="IPR056603">
    <property type="entry name" value="HTH_NPRL3"/>
</dbReference>
<dbReference type="AlphaFoldDB" id="A0ABD3WSS7"/>